<dbReference type="EMBL" id="VFQX01000030">
    <property type="protein sequence ID" value="KAF0978216.1"/>
    <property type="molecule type" value="Genomic_DNA"/>
</dbReference>
<keyword evidence="1" id="KW-1133">Transmembrane helix</keyword>
<dbReference type="VEuPathDB" id="AmoebaDB:FDP41_002731"/>
<keyword evidence="3" id="KW-1185">Reference proteome</keyword>
<feature type="transmembrane region" description="Helical" evidence="1">
    <location>
        <begin position="101"/>
        <end position="118"/>
    </location>
</feature>
<proteinExistence type="predicted"/>
<feature type="transmembrane region" description="Helical" evidence="1">
    <location>
        <begin position="59"/>
        <end position="80"/>
    </location>
</feature>
<name>A0A6A5BSP6_NAEFO</name>
<comment type="caution">
    <text evidence="2">The sequence shown here is derived from an EMBL/GenBank/DDBJ whole genome shotgun (WGS) entry which is preliminary data.</text>
</comment>
<evidence type="ECO:0000256" key="1">
    <source>
        <dbReference type="SAM" id="Phobius"/>
    </source>
</evidence>
<protein>
    <submittedName>
        <fullName evidence="2">Uncharacterized protein</fullName>
    </submittedName>
</protein>
<dbReference type="OrthoDB" id="10349620at2759"/>
<evidence type="ECO:0000313" key="2">
    <source>
        <dbReference type="EMBL" id="KAF0978216.1"/>
    </source>
</evidence>
<gene>
    <name evidence="2" type="ORF">FDP41_002731</name>
</gene>
<accession>A0A6A5BSP6</accession>
<feature type="transmembrane region" description="Helical" evidence="1">
    <location>
        <begin position="20"/>
        <end position="39"/>
    </location>
</feature>
<keyword evidence="1" id="KW-0472">Membrane</keyword>
<organism evidence="2 3">
    <name type="scientific">Naegleria fowleri</name>
    <name type="common">Brain eating amoeba</name>
    <dbReference type="NCBI Taxonomy" id="5763"/>
    <lineage>
        <taxon>Eukaryota</taxon>
        <taxon>Discoba</taxon>
        <taxon>Heterolobosea</taxon>
        <taxon>Tetramitia</taxon>
        <taxon>Eutetramitia</taxon>
        <taxon>Vahlkampfiidae</taxon>
        <taxon>Naegleria</taxon>
    </lineage>
</organism>
<keyword evidence="1" id="KW-0812">Transmembrane</keyword>
<reference evidence="2 3" key="1">
    <citation type="journal article" date="2019" name="Sci. Rep.">
        <title>Nanopore sequencing improves the draft genome of the human pathogenic amoeba Naegleria fowleri.</title>
        <authorList>
            <person name="Liechti N."/>
            <person name="Schurch N."/>
            <person name="Bruggmann R."/>
            <person name="Wittwer M."/>
        </authorList>
    </citation>
    <scope>NUCLEOTIDE SEQUENCE [LARGE SCALE GENOMIC DNA]</scope>
    <source>
        <strain evidence="2 3">ATCC 30894</strain>
    </source>
</reference>
<evidence type="ECO:0000313" key="3">
    <source>
        <dbReference type="Proteomes" id="UP000444721"/>
    </source>
</evidence>
<sequence length="137" mass="16279">MQTSVPSNKPSLQFRFSPPILTLLVMLGMFLHGFISFYPHLEFISVLHLLHNYQHWIRYVFYFTLFLHVIEGGACIYQLINFKNKLMAHHSKVVNLRNYEKISFLYVIQTLIVGFPTFEELHEEMNRLLHEITGHQD</sequence>
<dbReference type="RefSeq" id="XP_044562929.1">
    <property type="nucleotide sequence ID" value="XM_044705958.1"/>
</dbReference>
<dbReference type="GeneID" id="68109949"/>
<dbReference type="AlphaFoldDB" id="A0A6A5BSP6"/>
<dbReference type="Proteomes" id="UP000444721">
    <property type="component" value="Unassembled WGS sequence"/>
</dbReference>